<dbReference type="Pfam" id="PF12796">
    <property type="entry name" value="Ank_2"/>
    <property type="match status" value="1"/>
</dbReference>
<dbReference type="InterPro" id="IPR036770">
    <property type="entry name" value="Ankyrin_rpt-contain_sf"/>
</dbReference>
<dbReference type="PROSITE" id="PS50297">
    <property type="entry name" value="ANK_REP_REGION"/>
    <property type="match status" value="2"/>
</dbReference>
<feature type="signal peptide" evidence="4">
    <location>
        <begin position="1"/>
        <end position="21"/>
    </location>
</feature>
<keyword evidence="4" id="KW-0732">Signal</keyword>
<dbReference type="PROSITE" id="PS50088">
    <property type="entry name" value="ANK_REPEAT"/>
    <property type="match status" value="2"/>
</dbReference>
<feature type="chain" id="PRO_5047358287" description="Ankyrin repeat domain-containing protein" evidence="4">
    <location>
        <begin position="22"/>
        <end position="152"/>
    </location>
</feature>
<feature type="repeat" description="ANK" evidence="3">
    <location>
        <begin position="93"/>
        <end position="125"/>
    </location>
</feature>
<evidence type="ECO:0000313" key="6">
    <source>
        <dbReference type="Proteomes" id="UP001500454"/>
    </source>
</evidence>
<gene>
    <name evidence="5" type="ORF">GCM10023186_03880</name>
</gene>
<evidence type="ECO:0000256" key="4">
    <source>
        <dbReference type="SAM" id="SignalP"/>
    </source>
</evidence>
<comment type="caution">
    <text evidence="5">The sequence shown here is derived from an EMBL/GenBank/DDBJ whole genome shotgun (WGS) entry which is preliminary data.</text>
</comment>
<dbReference type="SUPFAM" id="SSF48403">
    <property type="entry name" value="Ankyrin repeat"/>
    <property type="match status" value="1"/>
</dbReference>
<protein>
    <recommendedName>
        <fullName evidence="7">Ankyrin repeat domain-containing protein</fullName>
    </recommendedName>
</protein>
<keyword evidence="2 3" id="KW-0040">ANK repeat</keyword>
<dbReference type="SMART" id="SM00248">
    <property type="entry name" value="ANK"/>
    <property type="match status" value="3"/>
</dbReference>
<evidence type="ECO:0008006" key="7">
    <source>
        <dbReference type="Google" id="ProtNLM"/>
    </source>
</evidence>
<dbReference type="RefSeq" id="WP_345220872.1">
    <property type="nucleotide sequence ID" value="NZ_BAABHA010000001.1"/>
</dbReference>
<dbReference type="PANTHER" id="PTHR24171">
    <property type="entry name" value="ANKYRIN REPEAT DOMAIN-CONTAINING PROTEIN 39-RELATED"/>
    <property type="match status" value="1"/>
</dbReference>
<evidence type="ECO:0000256" key="1">
    <source>
        <dbReference type="ARBA" id="ARBA00022737"/>
    </source>
</evidence>
<sequence length="152" mass="16446">MKPIFTLLAALLLFAGTTASAQSRDQKLYEAVSKNQVSKVAKLIEEGANVNYTFRMNNAFFITTLMQATMKNYTDVATLLLNHGADVNAVDGFKMTPLMWAAHNGNVPLAQLLVEKGAKPDANDGQGNTALKAAQDQKHADMIAYLESLGVK</sequence>
<evidence type="ECO:0000313" key="5">
    <source>
        <dbReference type="EMBL" id="GAA4373382.1"/>
    </source>
</evidence>
<dbReference type="EMBL" id="BAABHA010000001">
    <property type="protein sequence ID" value="GAA4373382.1"/>
    <property type="molecule type" value="Genomic_DNA"/>
</dbReference>
<evidence type="ECO:0000256" key="2">
    <source>
        <dbReference type="ARBA" id="ARBA00023043"/>
    </source>
</evidence>
<dbReference type="Proteomes" id="UP001500454">
    <property type="component" value="Unassembled WGS sequence"/>
</dbReference>
<dbReference type="Gene3D" id="1.25.40.20">
    <property type="entry name" value="Ankyrin repeat-containing domain"/>
    <property type="match status" value="2"/>
</dbReference>
<accession>A0ABP8IU55</accession>
<evidence type="ECO:0000256" key="3">
    <source>
        <dbReference type="PROSITE-ProRule" id="PRU00023"/>
    </source>
</evidence>
<dbReference type="InterPro" id="IPR002110">
    <property type="entry name" value="Ankyrin_rpt"/>
</dbReference>
<dbReference type="PANTHER" id="PTHR24171:SF9">
    <property type="entry name" value="ANKYRIN REPEAT DOMAIN-CONTAINING PROTEIN 39"/>
    <property type="match status" value="1"/>
</dbReference>
<name>A0ABP8IU55_9BACT</name>
<proteinExistence type="predicted"/>
<feature type="repeat" description="ANK" evidence="3">
    <location>
        <begin position="63"/>
        <end position="92"/>
    </location>
</feature>
<reference evidence="6" key="1">
    <citation type="journal article" date="2019" name="Int. J. Syst. Evol. Microbiol.">
        <title>The Global Catalogue of Microorganisms (GCM) 10K type strain sequencing project: providing services to taxonomists for standard genome sequencing and annotation.</title>
        <authorList>
            <consortium name="The Broad Institute Genomics Platform"/>
            <consortium name="The Broad Institute Genome Sequencing Center for Infectious Disease"/>
            <person name="Wu L."/>
            <person name="Ma J."/>
        </authorList>
    </citation>
    <scope>NUCLEOTIDE SEQUENCE [LARGE SCALE GENOMIC DNA]</scope>
    <source>
        <strain evidence="6">JCM 17924</strain>
    </source>
</reference>
<keyword evidence="6" id="KW-1185">Reference proteome</keyword>
<organism evidence="5 6">
    <name type="scientific">Hymenobacter koreensis</name>
    <dbReference type="NCBI Taxonomy" id="1084523"/>
    <lineage>
        <taxon>Bacteria</taxon>
        <taxon>Pseudomonadati</taxon>
        <taxon>Bacteroidota</taxon>
        <taxon>Cytophagia</taxon>
        <taxon>Cytophagales</taxon>
        <taxon>Hymenobacteraceae</taxon>
        <taxon>Hymenobacter</taxon>
    </lineage>
</organism>
<keyword evidence="1" id="KW-0677">Repeat</keyword>